<sequence>MTVSGTKTAQFSASVTYSASLSGWAVTVASTFTLTVSAAYISGVSVSGLGSVTVTAMASNTDLVNITVSGTKSAQFSASVTYSASLSGWAVTIASTFTLTVSATYISGVSVSGAGSVTVTTVTANTDLANITVSGTKTAQFSTDVTYVASLYGWAVTVSVGITLTVSAAYISGVTVSGDGAVTVSTAIATTQSFSGLPEGAVFSLGGVADTAMPASFSTNAALSITASVANNKTITGSGIVTVSTAISSTQNFADLPNGTIFNAGGVADTAMPTTFVTNAALSITAVVANGKTITGSGSITVNSKLAGTQDFSGLPNGTDFTGGSGNSTSSFNGNLPASFIFGGIVTYYVTVVSVVGKTITGAGNIIITNWAGVTTGDFSNIDVSNLTYTIDSNVSAFSGKLKNSSDIINLNVKTSITFSIAHNDIIEVSSYGVSGLPAVIVTKIGAGTLTLLYIDGTRVVFDASTNNPYFTDTRLSTLLTLPSNTEYRLTKSNGTIQIDIV</sequence>
<accession>A0A6C0F2T2</accession>
<proteinExistence type="predicted"/>
<organism evidence="1">
    <name type="scientific">viral metagenome</name>
    <dbReference type="NCBI Taxonomy" id="1070528"/>
    <lineage>
        <taxon>unclassified sequences</taxon>
        <taxon>metagenomes</taxon>
        <taxon>organismal metagenomes</taxon>
    </lineage>
</organism>
<protein>
    <submittedName>
        <fullName evidence="1">Uncharacterized protein</fullName>
    </submittedName>
</protein>
<dbReference type="EMBL" id="MN738972">
    <property type="protein sequence ID" value="QHT33675.1"/>
    <property type="molecule type" value="Genomic_DNA"/>
</dbReference>
<evidence type="ECO:0000313" key="1">
    <source>
        <dbReference type="EMBL" id="QHT33675.1"/>
    </source>
</evidence>
<dbReference type="AlphaFoldDB" id="A0A6C0F2T2"/>
<name>A0A6C0F2T2_9ZZZZ</name>
<reference evidence="1" key="1">
    <citation type="journal article" date="2020" name="Nature">
        <title>Giant virus diversity and host interactions through global metagenomics.</title>
        <authorList>
            <person name="Schulz F."/>
            <person name="Roux S."/>
            <person name="Paez-Espino D."/>
            <person name="Jungbluth S."/>
            <person name="Walsh D.A."/>
            <person name="Denef V.J."/>
            <person name="McMahon K.D."/>
            <person name="Konstantinidis K.T."/>
            <person name="Eloe-Fadrosh E.A."/>
            <person name="Kyrpides N.C."/>
            <person name="Woyke T."/>
        </authorList>
    </citation>
    <scope>NUCLEOTIDE SEQUENCE</scope>
    <source>
        <strain evidence="1">GVMAG-M-3300009161-36</strain>
    </source>
</reference>